<dbReference type="PhylomeDB" id="A0A0G4HKW5"/>
<feature type="compositionally biased region" description="Gly residues" evidence="6">
    <location>
        <begin position="25"/>
        <end position="34"/>
    </location>
</feature>
<feature type="transmembrane region" description="Helical" evidence="5">
    <location>
        <begin position="224"/>
        <end position="243"/>
    </location>
</feature>
<sequence length="316" mass="34216">MSRPNDIEQGGYGGPPNYNDQYGGNAYGGQGRPQGGNTTVVVVQDSRPQPSAYGQPYGATDKPYVQPYPPAAHQPPVDYSQYEGAQLDGSVPTYVRHAFIRKVYTILGIQLAITFAICCIFMFVQPVKTWMAANVWFFIVVLIVSFVILCMLTCCCTNLARHHPWNMILLGIFTLCFAAMLGVIIAFADVNAVGIAALATAVIVVGLTAFACQTKYDFTGWGPYLFVALLMLLVFGLLAGIFVPTGGASIVGLVIAVLGATIFSLYIVYDTQLIVGGKHRKYQLGVDEYVFGALSLYLDITQLFLCLLSIVGFVGR</sequence>
<organism evidence="7">
    <name type="scientific">Chromera velia CCMP2878</name>
    <dbReference type="NCBI Taxonomy" id="1169474"/>
    <lineage>
        <taxon>Eukaryota</taxon>
        <taxon>Sar</taxon>
        <taxon>Alveolata</taxon>
        <taxon>Colpodellida</taxon>
        <taxon>Chromeraceae</taxon>
        <taxon>Chromera</taxon>
    </lineage>
</organism>
<evidence type="ECO:0000256" key="2">
    <source>
        <dbReference type="ARBA" id="ARBA00022692"/>
    </source>
</evidence>
<dbReference type="AlphaFoldDB" id="A0A0G4HKW5"/>
<feature type="transmembrane region" description="Helical" evidence="5">
    <location>
        <begin position="289"/>
        <end position="314"/>
    </location>
</feature>
<dbReference type="PANTHER" id="PTHR23291:SF47">
    <property type="entry name" value="TRANSMEMBRANE BAX INHIBITOR MOTIF CONTAINING 7"/>
    <property type="match status" value="1"/>
</dbReference>
<dbReference type="CDD" id="cd10428">
    <property type="entry name" value="LFG_like"/>
    <property type="match status" value="1"/>
</dbReference>
<dbReference type="Pfam" id="PF01027">
    <property type="entry name" value="Bax1-I"/>
    <property type="match status" value="1"/>
</dbReference>
<comment type="subcellular location">
    <subcellularLocation>
        <location evidence="1">Membrane</location>
        <topology evidence="1">Multi-pass membrane protein</topology>
    </subcellularLocation>
</comment>
<evidence type="ECO:0000256" key="6">
    <source>
        <dbReference type="SAM" id="MobiDB-lite"/>
    </source>
</evidence>
<accession>A0A0G4HKW5</accession>
<feature type="region of interest" description="Disordered" evidence="6">
    <location>
        <begin position="1"/>
        <end position="52"/>
    </location>
</feature>
<dbReference type="PANTHER" id="PTHR23291">
    <property type="entry name" value="BAX INHIBITOR-RELATED"/>
    <property type="match status" value="1"/>
</dbReference>
<dbReference type="InterPro" id="IPR006214">
    <property type="entry name" value="Bax_inhibitor_1-related"/>
</dbReference>
<evidence type="ECO:0000256" key="4">
    <source>
        <dbReference type="ARBA" id="ARBA00023136"/>
    </source>
</evidence>
<gene>
    <name evidence="7" type="ORF">Cvel_28539</name>
</gene>
<dbReference type="GO" id="GO:0016020">
    <property type="term" value="C:membrane"/>
    <property type="evidence" value="ECO:0007669"/>
    <property type="project" value="UniProtKB-SubCell"/>
</dbReference>
<reference evidence="7" key="1">
    <citation type="submission" date="2014-11" db="EMBL/GenBank/DDBJ databases">
        <authorList>
            <person name="Otto D Thomas"/>
            <person name="Naeem Raeece"/>
        </authorList>
    </citation>
    <scope>NUCLEOTIDE SEQUENCE</scope>
</reference>
<feature type="transmembrane region" description="Helical" evidence="5">
    <location>
        <begin position="167"/>
        <end position="187"/>
    </location>
</feature>
<keyword evidence="4 5" id="KW-0472">Membrane</keyword>
<evidence type="ECO:0000256" key="5">
    <source>
        <dbReference type="RuleBase" id="RU004379"/>
    </source>
</evidence>
<evidence type="ECO:0000256" key="3">
    <source>
        <dbReference type="ARBA" id="ARBA00022989"/>
    </source>
</evidence>
<evidence type="ECO:0000313" key="7">
    <source>
        <dbReference type="EMBL" id="CEM44712.1"/>
    </source>
</evidence>
<feature type="transmembrane region" description="Helical" evidence="5">
    <location>
        <begin position="193"/>
        <end position="212"/>
    </location>
</feature>
<keyword evidence="3 5" id="KW-1133">Transmembrane helix</keyword>
<evidence type="ECO:0000256" key="1">
    <source>
        <dbReference type="ARBA" id="ARBA00004141"/>
    </source>
</evidence>
<feature type="compositionally biased region" description="Polar residues" evidence="6">
    <location>
        <begin position="35"/>
        <end position="49"/>
    </location>
</feature>
<dbReference type="VEuPathDB" id="CryptoDB:Cvel_28539"/>
<feature type="transmembrane region" description="Helical" evidence="5">
    <location>
        <begin position="103"/>
        <end position="124"/>
    </location>
</feature>
<comment type="similarity">
    <text evidence="5">Belongs to the BI1 family.</text>
</comment>
<dbReference type="EMBL" id="CDMZ01002997">
    <property type="protein sequence ID" value="CEM44712.1"/>
    <property type="molecule type" value="Genomic_DNA"/>
</dbReference>
<feature type="transmembrane region" description="Helical" evidence="5">
    <location>
        <begin position="136"/>
        <end position="160"/>
    </location>
</feature>
<proteinExistence type="inferred from homology"/>
<name>A0A0G4HKW5_9ALVE</name>
<feature type="transmembrane region" description="Helical" evidence="5">
    <location>
        <begin position="249"/>
        <end position="269"/>
    </location>
</feature>
<keyword evidence="2 5" id="KW-0812">Transmembrane</keyword>
<protein>
    <submittedName>
        <fullName evidence="7">Uncharacterized protein</fullName>
    </submittedName>
</protein>